<evidence type="ECO:0000313" key="2">
    <source>
        <dbReference type="EMBL" id="ARJ57168.1"/>
    </source>
</evidence>
<evidence type="ECO:0000256" key="1">
    <source>
        <dbReference type="SAM" id="Phobius"/>
    </source>
</evidence>
<dbReference type="eggNOG" id="ENOG5032KSM">
    <property type="taxonomic scope" value="Bacteria"/>
</dbReference>
<sequence length="151" mass="17146">MSLSIDAVLSNLKDKLPKDEIFAENIKAEFQRLNDSKKQKAISQIPMLDLKNPAFVFWVGNVMFGAFGVARFMIGDKKLGIYRLLFLGVYIIFAIMAATALTLGSYNLADIIHVITASLIIVAYVWWIVDLFLVGKKLRQKNYEKIMQILK</sequence>
<protein>
    <submittedName>
        <fullName evidence="2">Putative membrane protein</fullName>
    </submittedName>
</protein>
<dbReference type="EMBL" id="CP020867">
    <property type="protein sequence ID" value="ARJ57168.1"/>
    <property type="molecule type" value="Genomic_DNA"/>
</dbReference>
<accession>A0A1W6BYK6</accession>
<dbReference type="RefSeq" id="WP_027306023.1">
    <property type="nucleotide sequence ID" value="NZ_CP020867.1"/>
</dbReference>
<name>A0A1W6BYK6_9BACT</name>
<dbReference type="Proteomes" id="UP000192902">
    <property type="component" value="Chromosome"/>
</dbReference>
<reference evidence="2 3" key="1">
    <citation type="submission" date="2017-04" db="EMBL/GenBank/DDBJ databases">
        <title>Complete genome sequence of the Campylobacter cuniculorum type strain LMG24588.</title>
        <authorList>
            <person name="Miller W.G."/>
            <person name="Yee E."/>
            <person name="Revez J."/>
            <person name="Bono J.L."/>
            <person name="Rossi M."/>
        </authorList>
    </citation>
    <scope>NUCLEOTIDE SEQUENCE [LARGE SCALE GENOMIC DNA]</scope>
    <source>
        <strain evidence="2 3">LMG 24588</strain>
    </source>
</reference>
<dbReference type="AlphaFoldDB" id="A0A1W6BYK6"/>
<organism evidence="2 3">
    <name type="scientific">Campylobacter cuniculorum DSM 23162 = LMG 24588</name>
    <dbReference type="NCBI Taxonomy" id="1121267"/>
    <lineage>
        <taxon>Bacteria</taxon>
        <taxon>Pseudomonadati</taxon>
        <taxon>Campylobacterota</taxon>
        <taxon>Epsilonproteobacteria</taxon>
        <taxon>Campylobacterales</taxon>
        <taxon>Campylobacteraceae</taxon>
        <taxon>Campylobacter</taxon>
    </lineage>
</organism>
<feature type="transmembrane region" description="Helical" evidence="1">
    <location>
        <begin position="55"/>
        <end position="74"/>
    </location>
</feature>
<dbReference type="OrthoDB" id="5328491at2"/>
<keyword evidence="1" id="KW-1133">Transmembrane helix</keyword>
<keyword evidence="1" id="KW-0812">Transmembrane</keyword>
<dbReference type="KEGG" id="ccun:CCUN_1588"/>
<gene>
    <name evidence="2" type="ORF">CCUN_1588</name>
</gene>
<proteinExistence type="predicted"/>
<keyword evidence="1" id="KW-0472">Membrane</keyword>
<dbReference type="STRING" id="1121267.CCUN_1588"/>
<feature type="transmembrane region" description="Helical" evidence="1">
    <location>
        <begin position="81"/>
        <end position="105"/>
    </location>
</feature>
<evidence type="ECO:0000313" key="3">
    <source>
        <dbReference type="Proteomes" id="UP000192902"/>
    </source>
</evidence>
<feature type="transmembrane region" description="Helical" evidence="1">
    <location>
        <begin position="111"/>
        <end position="135"/>
    </location>
</feature>